<reference evidence="11 12" key="1">
    <citation type="journal article" date="2015" name="Genome Biol. Evol.">
        <title>Phylogenomic analyses indicate that early fungi evolved digesting cell walls of algal ancestors of land plants.</title>
        <authorList>
            <person name="Chang Y."/>
            <person name="Wang S."/>
            <person name="Sekimoto S."/>
            <person name="Aerts A.L."/>
            <person name="Choi C."/>
            <person name="Clum A."/>
            <person name="LaButti K.M."/>
            <person name="Lindquist E.A."/>
            <person name="Yee Ngan C."/>
            <person name="Ohm R.A."/>
            <person name="Salamov A.A."/>
            <person name="Grigoriev I.V."/>
            <person name="Spatafora J.W."/>
            <person name="Berbee M.L."/>
        </authorList>
    </citation>
    <scope>NUCLEOTIDE SEQUENCE [LARGE SCALE GENOMIC DNA]</scope>
    <source>
        <strain evidence="11 12">JEL478</strain>
    </source>
</reference>
<accession>A0A139AZH9</accession>
<evidence type="ECO:0000313" key="11">
    <source>
        <dbReference type="EMBL" id="KXS22142.1"/>
    </source>
</evidence>
<feature type="transmembrane region" description="Helical" evidence="10">
    <location>
        <begin position="55"/>
        <end position="72"/>
    </location>
</feature>
<dbReference type="PANTHER" id="PTHR31586">
    <property type="entry name" value="CYTOCHROME C OXIDASE PROTEIN 20"/>
    <property type="match status" value="1"/>
</dbReference>
<keyword evidence="4 10" id="KW-0812">Transmembrane</keyword>
<dbReference type="EMBL" id="KQ965731">
    <property type="protein sequence ID" value="KXS22142.1"/>
    <property type="molecule type" value="Genomic_DNA"/>
</dbReference>
<sequence length="115" mass="12921">MADEDSEPAALMGSSLDEHRDARTSAPPENAIEVLKRINVKDISTVPRLPCSRNALLFGMGSGMAAFLVTWYRRKPFRTVGNWTVGVFLGTSASSWELCRYQRSVIREQFNVDIR</sequence>
<proteinExistence type="inferred from homology"/>
<dbReference type="GO" id="GO:0005743">
    <property type="term" value="C:mitochondrial inner membrane"/>
    <property type="evidence" value="ECO:0007669"/>
    <property type="project" value="UniProtKB-SubCell"/>
</dbReference>
<dbReference type="OrthoDB" id="14603at2759"/>
<comment type="similarity">
    <text evidence="2">Belongs to the COX20 family.</text>
</comment>
<evidence type="ECO:0000256" key="10">
    <source>
        <dbReference type="SAM" id="Phobius"/>
    </source>
</evidence>
<dbReference type="PANTHER" id="PTHR31586:SF1">
    <property type="entry name" value="CYTOCHROME C OXIDASE ASSEMBLY PROTEIN COX20, MITOCHONDRIAL"/>
    <property type="match status" value="1"/>
</dbReference>
<dbReference type="AlphaFoldDB" id="A0A139AZH9"/>
<evidence type="ECO:0000256" key="3">
    <source>
        <dbReference type="ARBA" id="ARBA00017689"/>
    </source>
</evidence>
<organism evidence="11 12">
    <name type="scientific">Gonapodya prolifera (strain JEL478)</name>
    <name type="common">Monoblepharis prolifera</name>
    <dbReference type="NCBI Taxonomy" id="1344416"/>
    <lineage>
        <taxon>Eukaryota</taxon>
        <taxon>Fungi</taxon>
        <taxon>Fungi incertae sedis</taxon>
        <taxon>Chytridiomycota</taxon>
        <taxon>Chytridiomycota incertae sedis</taxon>
        <taxon>Monoblepharidomycetes</taxon>
        <taxon>Monoblepharidales</taxon>
        <taxon>Gonapodyaceae</taxon>
        <taxon>Gonapodya</taxon>
    </lineage>
</organism>
<keyword evidence="7" id="KW-0496">Mitochondrion</keyword>
<comment type="subcellular location">
    <subcellularLocation>
        <location evidence="1">Mitochondrion inner membrane</location>
    </subcellularLocation>
</comment>
<dbReference type="GO" id="GO:0033617">
    <property type="term" value="P:mitochondrial respiratory chain complex IV assembly"/>
    <property type="evidence" value="ECO:0007669"/>
    <property type="project" value="InterPro"/>
</dbReference>
<dbReference type="Proteomes" id="UP000070544">
    <property type="component" value="Unassembled WGS sequence"/>
</dbReference>
<evidence type="ECO:0000256" key="8">
    <source>
        <dbReference type="ARBA" id="ARBA00023136"/>
    </source>
</evidence>
<gene>
    <name evidence="11" type="ORF">M427DRAFT_50501</name>
</gene>
<dbReference type="InterPro" id="IPR022533">
    <property type="entry name" value="Cox20"/>
</dbReference>
<evidence type="ECO:0000256" key="9">
    <source>
        <dbReference type="SAM" id="MobiDB-lite"/>
    </source>
</evidence>
<evidence type="ECO:0000256" key="2">
    <source>
        <dbReference type="ARBA" id="ARBA00009575"/>
    </source>
</evidence>
<dbReference type="Pfam" id="PF12597">
    <property type="entry name" value="Cox20"/>
    <property type="match status" value="1"/>
</dbReference>
<keyword evidence="5" id="KW-0999">Mitochondrion inner membrane</keyword>
<dbReference type="OMA" id="SWELCRY"/>
<keyword evidence="8 10" id="KW-0472">Membrane</keyword>
<keyword evidence="12" id="KW-1185">Reference proteome</keyword>
<evidence type="ECO:0000256" key="1">
    <source>
        <dbReference type="ARBA" id="ARBA00004273"/>
    </source>
</evidence>
<evidence type="ECO:0000313" key="12">
    <source>
        <dbReference type="Proteomes" id="UP000070544"/>
    </source>
</evidence>
<evidence type="ECO:0000256" key="4">
    <source>
        <dbReference type="ARBA" id="ARBA00022692"/>
    </source>
</evidence>
<name>A0A139AZH9_GONPJ</name>
<protein>
    <recommendedName>
        <fullName evidence="3">Cytochrome c oxidase assembly protein COX20, mitochondrial</fullName>
    </recommendedName>
</protein>
<evidence type="ECO:0000256" key="7">
    <source>
        <dbReference type="ARBA" id="ARBA00023128"/>
    </source>
</evidence>
<keyword evidence="6 10" id="KW-1133">Transmembrane helix</keyword>
<evidence type="ECO:0000256" key="5">
    <source>
        <dbReference type="ARBA" id="ARBA00022792"/>
    </source>
</evidence>
<feature type="region of interest" description="Disordered" evidence="9">
    <location>
        <begin position="1"/>
        <end position="28"/>
    </location>
</feature>
<evidence type="ECO:0000256" key="6">
    <source>
        <dbReference type="ARBA" id="ARBA00022989"/>
    </source>
</evidence>